<dbReference type="InterPro" id="IPR056666">
    <property type="entry name" value="DrmE_C"/>
</dbReference>
<protein>
    <recommendedName>
        <fullName evidence="1">DISARM protein DrmE C-terminal domain-containing protein</fullName>
    </recommendedName>
</protein>
<sequence>MVSYLDDLVPADTDPDDLLERLRKRRLKDGRLTVELGPLDHALLRLLDVALPEPGSRLWMELPRGRHDVAVMCGVYLQLRRLGEQRQGVFDGLGFRGPVVVIGYNTNLTERLRKIRIGAESLSEAISAGRVRANGTVVDLGGVVSPATSWSNGLLYLNTSLGWPTLRGVKPGVVIIDRSGFASDDTLLRALQWAGAHTAGRVLVLADIGGVPPKVGLPFRVWPWAPQLVRDVRDELGKEPACGPLSTNPLLNALQARPTAAVYTAPALTAARTRCFAGVRAARRVSRELPRGVDEAVTLLNVCAGLWGTVRSYNECAAAETQAPSLATLGRMIRETHGNDLRGAWSGFAETRWADLRQNALTLLELLEERNPRLDMLEGVLDRVARTHPGVPVVVRTASRAGAHALAMDLTARRPQLTGVLASGSDEAALRLLPYSAKLAWTAKPVVEIHLGVPAPRRRTSLFSGEANERVVVCDPDELVWLQRVLDEQTRRWDLDLGATTAALRLDGLPSIEVRPTKVLLGPLPLDERGAGSDVTPLQVPVLDLLSLFSEFDKAVAGAAPDEAPSADEATDAAAAGREVLAVPVRLVPGTTMCWLAADSTVDVIVGQAYTTSPATDLRAGMSVVLPRGDTGVGLFDRLLAASRQDVDVRAVETMLSRFRRAVLQLHDISGTWDGVVTRMQSMGSSVTSGATCRAWSRGDSIAPDDPEDIRRVGLLTHSIELTGQEQWQRLGRMAEQLRGMRRDLGRLAARATSEAASGASGAALEALSKAYGGIDVSEVVEEFDSHKVAAVGPASLVHAARLRRVLPSAEFPRRLQEKTA</sequence>
<evidence type="ECO:0000313" key="3">
    <source>
        <dbReference type="Proteomes" id="UP000198825"/>
    </source>
</evidence>
<dbReference type="STRING" id="546874.SAMN04488544_1278"/>
<accession>A0A1H2M4D1</accession>
<evidence type="ECO:0000259" key="1">
    <source>
        <dbReference type="Pfam" id="PF24957"/>
    </source>
</evidence>
<proteinExistence type="predicted"/>
<keyword evidence="3" id="KW-1185">Reference proteome</keyword>
<name>A0A1H2M4D1_9ACTN</name>
<gene>
    <name evidence="2" type="ORF">SAMN04488544_1278</name>
</gene>
<dbReference type="Pfam" id="PF24957">
    <property type="entry name" value="DrmE_C"/>
    <property type="match status" value="1"/>
</dbReference>
<reference evidence="3" key="1">
    <citation type="submission" date="2016-10" db="EMBL/GenBank/DDBJ databases">
        <authorList>
            <person name="Varghese N."/>
            <person name="Submissions S."/>
        </authorList>
    </citation>
    <scope>NUCLEOTIDE SEQUENCE [LARGE SCALE GENOMIC DNA]</scope>
    <source>
        <strain evidence="3">DSM 21743</strain>
    </source>
</reference>
<dbReference type="Proteomes" id="UP000198825">
    <property type="component" value="Chromosome I"/>
</dbReference>
<dbReference type="AlphaFoldDB" id="A0A1H2M4D1"/>
<feature type="domain" description="DISARM protein DrmE C-terminal" evidence="1">
    <location>
        <begin position="593"/>
        <end position="755"/>
    </location>
</feature>
<evidence type="ECO:0000313" key="2">
    <source>
        <dbReference type="EMBL" id="SDU87356.1"/>
    </source>
</evidence>
<organism evidence="2 3">
    <name type="scientific">Microlunatus sagamiharensis</name>
    <dbReference type="NCBI Taxonomy" id="546874"/>
    <lineage>
        <taxon>Bacteria</taxon>
        <taxon>Bacillati</taxon>
        <taxon>Actinomycetota</taxon>
        <taxon>Actinomycetes</taxon>
        <taxon>Propionibacteriales</taxon>
        <taxon>Propionibacteriaceae</taxon>
        <taxon>Microlunatus</taxon>
    </lineage>
</organism>
<dbReference type="EMBL" id="LT629799">
    <property type="protein sequence ID" value="SDU87356.1"/>
    <property type="molecule type" value="Genomic_DNA"/>
</dbReference>